<sequence>MTTLAGRAALCDLLTYLFVFCFFLVFN</sequence>
<evidence type="ECO:0000256" key="1">
    <source>
        <dbReference type="SAM" id="Phobius"/>
    </source>
</evidence>
<keyword evidence="2" id="KW-1185">Reference proteome</keyword>
<protein>
    <submittedName>
        <fullName evidence="3 4">E5</fullName>
    </submittedName>
</protein>
<dbReference type="AlphaFoldDB" id="A0A1I8GZV7"/>
<evidence type="ECO:0000313" key="2">
    <source>
        <dbReference type="Proteomes" id="UP000095280"/>
    </source>
</evidence>
<dbReference type="WBParaSite" id="maker-uti_cns_0046091-snap-gene-1.8-mRNA-1">
    <property type="protein sequence ID" value="maker-uti_cns_0046091-snap-gene-1.8-mRNA-1"/>
    <property type="gene ID" value="maker-uti_cns_0046091-snap-gene-1.8"/>
</dbReference>
<keyword evidence="1" id="KW-0812">Transmembrane</keyword>
<evidence type="ECO:0000313" key="4">
    <source>
        <dbReference type="WBParaSite" id="maker-uti_cns_0046091-snap-gene-1.8-mRNA-1"/>
    </source>
</evidence>
<keyword evidence="1" id="KW-0472">Membrane</keyword>
<organism evidence="2 3">
    <name type="scientific">Macrostomum lignano</name>
    <dbReference type="NCBI Taxonomy" id="282301"/>
    <lineage>
        <taxon>Eukaryota</taxon>
        <taxon>Metazoa</taxon>
        <taxon>Spiralia</taxon>
        <taxon>Lophotrochozoa</taxon>
        <taxon>Platyhelminthes</taxon>
        <taxon>Rhabditophora</taxon>
        <taxon>Macrostomorpha</taxon>
        <taxon>Macrostomida</taxon>
        <taxon>Macrostomidae</taxon>
        <taxon>Macrostomum</taxon>
    </lineage>
</organism>
<accession>A0A1I8GZV7</accession>
<dbReference type="WBParaSite" id="maker-uti_cns_0003784-snap-gene-0.3-mRNA-1">
    <property type="protein sequence ID" value="maker-uti_cns_0003784-snap-gene-0.3-mRNA-1"/>
    <property type="gene ID" value="maker-uti_cns_0003784-snap-gene-0.3"/>
</dbReference>
<evidence type="ECO:0000313" key="3">
    <source>
        <dbReference type="WBParaSite" id="maker-uti_cns_0003784-snap-gene-0.3-mRNA-1"/>
    </source>
</evidence>
<reference evidence="3 4" key="1">
    <citation type="submission" date="2016-11" db="UniProtKB">
        <authorList>
            <consortium name="WormBaseParasite"/>
        </authorList>
    </citation>
    <scope>IDENTIFICATION</scope>
</reference>
<keyword evidence="1" id="KW-1133">Transmembrane helix</keyword>
<name>A0A1I8GZV7_9PLAT</name>
<feature type="transmembrane region" description="Helical" evidence="1">
    <location>
        <begin position="6"/>
        <end position="26"/>
    </location>
</feature>
<dbReference type="Proteomes" id="UP000095280">
    <property type="component" value="Unplaced"/>
</dbReference>
<proteinExistence type="predicted"/>